<name>A0ABY8L5K8_9FLAO</name>
<gene>
    <name evidence="1" type="ORF">P8625_00355</name>
</gene>
<sequence>MVTTVADAQPPNFKKWNSFESYVRSLFRTKPKFLTLYSVLLESLQQIM</sequence>
<evidence type="ECO:0000313" key="2">
    <source>
        <dbReference type="Proteomes" id="UP001232001"/>
    </source>
</evidence>
<proteinExistence type="predicted"/>
<evidence type="ECO:0000313" key="1">
    <source>
        <dbReference type="EMBL" id="WGH75648.1"/>
    </source>
</evidence>
<keyword evidence="2" id="KW-1185">Reference proteome</keyword>
<accession>A0ABY8L5K8</accession>
<reference evidence="1 2" key="1">
    <citation type="submission" date="2023-04" db="EMBL/GenBank/DDBJ databases">
        <title>Tenacibaculum tangerinum sp. nov., isolated from sea tidal flat of South Korea.</title>
        <authorList>
            <person name="Lee S.H."/>
            <person name="Kim J.-J."/>
        </authorList>
    </citation>
    <scope>NUCLEOTIDE SEQUENCE [LARGE SCALE GENOMIC DNA]</scope>
    <source>
        <strain evidence="1 2">GRR-S3-23</strain>
    </source>
</reference>
<protein>
    <submittedName>
        <fullName evidence="1">Uncharacterized protein</fullName>
    </submittedName>
</protein>
<dbReference type="EMBL" id="CP122539">
    <property type="protein sequence ID" value="WGH75648.1"/>
    <property type="molecule type" value="Genomic_DNA"/>
</dbReference>
<dbReference type="RefSeq" id="WP_279651522.1">
    <property type="nucleotide sequence ID" value="NZ_CP122539.1"/>
</dbReference>
<organism evidence="1 2">
    <name type="scientific">Tenacibaculum tangerinum</name>
    <dbReference type="NCBI Taxonomy" id="3038772"/>
    <lineage>
        <taxon>Bacteria</taxon>
        <taxon>Pseudomonadati</taxon>
        <taxon>Bacteroidota</taxon>
        <taxon>Flavobacteriia</taxon>
        <taxon>Flavobacteriales</taxon>
        <taxon>Flavobacteriaceae</taxon>
        <taxon>Tenacibaculum</taxon>
    </lineage>
</organism>
<dbReference type="Proteomes" id="UP001232001">
    <property type="component" value="Chromosome"/>
</dbReference>